<evidence type="ECO:0000313" key="2">
    <source>
        <dbReference type="EMBL" id="SHG85251.1"/>
    </source>
</evidence>
<feature type="domain" description="Xylose isomerase-like TIM barrel" evidence="1">
    <location>
        <begin position="20"/>
        <end position="239"/>
    </location>
</feature>
<dbReference type="PANTHER" id="PTHR12110">
    <property type="entry name" value="HYDROXYPYRUVATE ISOMERASE"/>
    <property type="match status" value="1"/>
</dbReference>
<dbReference type="Gene3D" id="3.20.20.150">
    <property type="entry name" value="Divalent-metal-dependent TIM barrel enzymes"/>
    <property type="match status" value="1"/>
</dbReference>
<dbReference type="InterPro" id="IPR036237">
    <property type="entry name" value="Xyl_isomerase-like_sf"/>
</dbReference>
<dbReference type="InterPro" id="IPR050312">
    <property type="entry name" value="IolE/XylAMocC-like"/>
</dbReference>
<dbReference type="InterPro" id="IPR013022">
    <property type="entry name" value="Xyl_isomerase-like_TIM-brl"/>
</dbReference>
<reference evidence="3" key="1">
    <citation type="submission" date="2016-11" db="EMBL/GenBank/DDBJ databases">
        <authorList>
            <person name="Varghese N."/>
            <person name="Submissions S."/>
        </authorList>
    </citation>
    <scope>NUCLEOTIDE SEQUENCE [LARGE SCALE GENOMIC DNA]</scope>
    <source>
        <strain evidence="3">DSM 28223</strain>
    </source>
</reference>
<dbReference type="PANTHER" id="PTHR12110:SF41">
    <property type="entry name" value="INOSOSE DEHYDRATASE"/>
    <property type="match status" value="1"/>
</dbReference>
<evidence type="ECO:0000313" key="3">
    <source>
        <dbReference type="Proteomes" id="UP000184211"/>
    </source>
</evidence>
<protein>
    <submittedName>
        <fullName evidence="2">Sugar phosphate isomerase/epimerase</fullName>
    </submittedName>
</protein>
<gene>
    <name evidence="2" type="ORF">SAMN04488044_1438</name>
</gene>
<dbReference type="SUPFAM" id="SSF51658">
    <property type="entry name" value="Xylose isomerase-like"/>
    <property type="match status" value="1"/>
</dbReference>
<evidence type="ECO:0000259" key="1">
    <source>
        <dbReference type="Pfam" id="PF01261"/>
    </source>
</evidence>
<keyword evidence="3" id="KW-1185">Reference proteome</keyword>
<dbReference type="GO" id="GO:0016853">
    <property type="term" value="F:isomerase activity"/>
    <property type="evidence" value="ECO:0007669"/>
    <property type="project" value="UniProtKB-KW"/>
</dbReference>
<dbReference type="RefSeq" id="WP_072792036.1">
    <property type="nucleotide sequence ID" value="NZ_FQWM01000002.1"/>
</dbReference>
<dbReference type="Proteomes" id="UP000184211">
    <property type="component" value="Unassembled WGS sequence"/>
</dbReference>
<name>A0A1M5N6W6_9RHOB</name>
<proteinExistence type="predicted"/>
<sequence>MPLSLQLYSMRNAPDADRVFADCAAYGVSAVEGYGGVIADAGACKRALDEHGLTMPSSHFALDDIRDAPETVIERSKFLGITKVFAPYLDAALRPKTASGYAAIADLLAERGKMFADHGLTVGWHNHDFEFEALEDGALPMQAMFDAQPDLPWEADLGWVIRAGVDPLDWLGNHMANIQAIHVKDLAPAGENANEDGWADLGDGTADWAGIIQTVRTAKPDMLFVLEHDNPSDPYRYLQRSAQAFHSIWETTHG</sequence>
<dbReference type="Pfam" id="PF01261">
    <property type="entry name" value="AP_endonuc_2"/>
    <property type="match status" value="1"/>
</dbReference>
<dbReference type="EMBL" id="FQWM01000002">
    <property type="protein sequence ID" value="SHG85251.1"/>
    <property type="molecule type" value="Genomic_DNA"/>
</dbReference>
<dbReference type="AlphaFoldDB" id="A0A1M5N6W6"/>
<accession>A0A1M5N6W6</accession>
<organism evidence="2 3">
    <name type="scientific">Cognatishimia maritima</name>
    <dbReference type="NCBI Taxonomy" id="870908"/>
    <lineage>
        <taxon>Bacteria</taxon>
        <taxon>Pseudomonadati</taxon>
        <taxon>Pseudomonadota</taxon>
        <taxon>Alphaproteobacteria</taxon>
        <taxon>Rhodobacterales</taxon>
        <taxon>Paracoccaceae</taxon>
        <taxon>Cognatishimia</taxon>
    </lineage>
</organism>
<keyword evidence="2" id="KW-0413">Isomerase</keyword>
<dbReference type="STRING" id="870908.SAMN04488044_1438"/>
<dbReference type="OrthoDB" id="9798407at2"/>